<sequence length="178" mass="20016">QGPTYIRANESITILPDAYVTIKDESYSSEGNTTENEYTILRTTMHQLSPTSTSTANRSILDGSPSTCEFNQNESTNTIARLDLNMPTCYEKFGSEEIEEHADVCAESAWSVSEQQYVSLMSDIVNLDDHVDQEPVVPDNIKTELADVTRTLQEILALRSTELMCNERVCWMITYLSV</sequence>
<evidence type="ECO:0000313" key="1">
    <source>
        <dbReference type="EMBL" id="CAB4024608.1"/>
    </source>
</evidence>
<protein>
    <submittedName>
        <fullName evidence="1">---NA</fullName>
    </submittedName>
</protein>
<accession>A0A6S7J2J8</accession>
<organism evidence="1 2">
    <name type="scientific">Paramuricea clavata</name>
    <name type="common">Red gorgonian</name>
    <name type="synonym">Violescent sea-whip</name>
    <dbReference type="NCBI Taxonomy" id="317549"/>
    <lineage>
        <taxon>Eukaryota</taxon>
        <taxon>Metazoa</taxon>
        <taxon>Cnidaria</taxon>
        <taxon>Anthozoa</taxon>
        <taxon>Octocorallia</taxon>
        <taxon>Malacalcyonacea</taxon>
        <taxon>Plexauridae</taxon>
        <taxon>Paramuricea</taxon>
    </lineage>
</organism>
<name>A0A6S7J2J8_PARCT</name>
<dbReference type="Proteomes" id="UP001152795">
    <property type="component" value="Unassembled WGS sequence"/>
</dbReference>
<keyword evidence="2" id="KW-1185">Reference proteome</keyword>
<dbReference type="AlphaFoldDB" id="A0A6S7J2J8"/>
<evidence type="ECO:0000313" key="2">
    <source>
        <dbReference type="Proteomes" id="UP001152795"/>
    </source>
</evidence>
<feature type="non-terminal residue" evidence="1">
    <location>
        <position position="178"/>
    </location>
</feature>
<dbReference type="EMBL" id="CACRXK020013130">
    <property type="protein sequence ID" value="CAB4024608.1"/>
    <property type="molecule type" value="Genomic_DNA"/>
</dbReference>
<proteinExistence type="predicted"/>
<gene>
    <name evidence="1" type="ORF">PACLA_8A013109</name>
</gene>
<comment type="caution">
    <text evidence="1">The sequence shown here is derived from an EMBL/GenBank/DDBJ whole genome shotgun (WGS) entry which is preliminary data.</text>
</comment>
<reference evidence="1" key="1">
    <citation type="submission" date="2020-04" db="EMBL/GenBank/DDBJ databases">
        <authorList>
            <person name="Alioto T."/>
            <person name="Alioto T."/>
            <person name="Gomez Garrido J."/>
        </authorList>
    </citation>
    <scope>NUCLEOTIDE SEQUENCE</scope>
    <source>
        <strain evidence="1">A484AB</strain>
    </source>
</reference>